<keyword evidence="1" id="KW-0812">Transmembrane</keyword>
<reference evidence="2" key="1">
    <citation type="journal article" date="2014" name="Int. J. Syst. Evol. Microbiol.">
        <title>Complete genome sequence of Corynebacterium casei LMG S-19264T (=DSM 44701T), isolated from a smear-ripened cheese.</title>
        <authorList>
            <consortium name="US DOE Joint Genome Institute (JGI-PGF)"/>
            <person name="Walter F."/>
            <person name="Albersmeier A."/>
            <person name="Kalinowski J."/>
            <person name="Ruckert C."/>
        </authorList>
    </citation>
    <scope>NUCLEOTIDE SEQUENCE</scope>
    <source>
        <strain evidence="2">VKM B-2555</strain>
    </source>
</reference>
<comment type="caution">
    <text evidence="2">The sequence shown here is derived from an EMBL/GenBank/DDBJ whole genome shotgun (WGS) entry which is preliminary data.</text>
</comment>
<dbReference type="AlphaFoldDB" id="A0A9W6JHV3"/>
<keyword evidence="1" id="KW-1133">Transmembrane helix</keyword>
<reference evidence="2" key="2">
    <citation type="submission" date="2023-01" db="EMBL/GenBank/DDBJ databases">
        <authorList>
            <person name="Sun Q."/>
            <person name="Evtushenko L."/>
        </authorList>
    </citation>
    <scope>NUCLEOTIDE SEQUENCE</scope>
    <source>
        <strain evidence="2">VKM B-2555</strain>
    </source>
</reference>
<evidence type="ECO:0000313" key="3">
    <source>
        <dbReference type="Proteomes" id="UP001143364"/>
    </source>
</evidence>
<gene>
    <name evidence="2" type="ORF">GCM10008171_13690</name>
</gene>
<feature type="transmembrane region" description="Helical" evidence="1">
    <location>
        <begin position="7"/>
        <end position="25"/>
    </location>
</feature>
<sequence length="79" mass="8635">MHAMSTILKLIAVIVIAAVGYWSWYASYGPNPEERVGAALTRWMPGPLKDWGCGHLNQRFGPRAPTECSPVAPRDGTPL</sequence>
<protein>
    <submittedName>
        <fullName evidence="2">Uncharacterized protein</fullName>
    </submittedName>
</protein>
<proteinExistence type="predicted"/>
<dbReference type="Proteomes" id="UP001143364">
    <property type="component" value="Unassembled WGS sequence"/>
</dbReference>
<name>A0A9W6JHV3_9HYPH</name>
<evidence type="ECO:0000256" key="1">
    <source>
        <dbReference type="SAM" id="Phobius"/>
    </source>
</evidence>
<evidence type="ECO:0000313" key="2">
    <source>
        <dbReference type="EMBL" id="GLK76115.1"/>
    </source>
</evidence>
<dbReference type="EMBL" id="BSFK01000005">
    <property type="protein sequence ID" value="GLK76115.1"/>
    <property type="molecule type" value="Genomic_DNA"/>
</dbReference>
<organism evidence="2 3">
    <name type="scientific">Methylopila jiangsuensis</name>
    <dbReference type="NCBI Taxonomy" id="586230"/>
    <lineage>
        <taxon>Bacteria</taxon>
        <taxon>Pseudomonadati</taxon>
        <taxon>Pseudomonadota</taxon>
        <taxon>Alphaproteobacteria</taxon>
        <taxon>Hyphomicrobiales</taxon>
        <taxon>Methylopilaceae</taxon>
        <taxon>Methylopila</taxon>
    </lineage>
</organism>
<keyword evidence="3" id="KW-1185">Reference proteome</keyword>
<accession>A0A9W6JHV3</accession>
<keyword evidence="1" id="KW-0472">Membrane</keyword>